<keyword evidence="3" id="KW-1185">Reference proteome</keyword>
<sequence length="622" mass="73290">MKLQDLLLFAVFAIFIIQVQANFDEYENYEYDFPESCEELFDTDYCNDCQKLMWSHFKDPGQCATAINLGKKIYQAIKDANDTPKPYELQYFEEGLVDYCHQGFDCKQNEVEKIYNNIQEVCYKELSVKFDWSADPRTFTDKTAYAAYGTLLVYYTGIPSHEALCLKENGGEYCSIKFVRKFVNWMKEATNADPKAIVTHDHKFVIKGDGTKIPVPKSFQCDPCWRKMVKIFIDYFKEHKLKESVQDNIWGDEHEGLPECGNKRGLAFVLHPRPHCNFAIYLFSIIVVDQESGFLANKNIFHLMKLKWIHAQHPSISKIPRTLKFFIKIVRGSVLMKLTRLLYDSHQGGGFQADRAERRDNLSSSPLPYRLDSLQGGECQAGLNDYSNFHFLYGNWLCQWSRKCRNEVGWQIQYPQKSLETFLKLPPRLQHAFFTKPCEKCKNRSLITSFFLYDQPPRHSNSVPTIEIICHLEWNNHYRVISEWKCEPFSHKWHSSYTWISLRKYLEQTPAVYFSPNDFYKQKCFACKNFCKEKNCVKMRKKCNACKDKRERCFECRDKRRNYTGCKKCDHDGIILNYEPLVRSYLNGTSHKEDICAKCIAGVRCIQTDYFHRIQRERIINY</sequence>
<gene>
    <name evidence="2" type="ORF">FMOSSE_LOCUS2424</name>
</gene>
<organism evidence="2 3">
    <name type="scientific">Funneliformis mosseae</name>
    <name type="common">Endomycorrhizal fungus</name>
    <name type="synonym">Glomus mosseae</name>
    <dbReference type="NCBI Taxonomy" id="27381"/>
    <lineage>
        <taxon>Eukaryota</taxon>
        <taxon>Fungi</taxon>
        <taxon>Fungi incertae sedis</taxon>
        <taxon>Mucoromycota</taxon>
        <taxon>Glomeromycotina</taxon>
        <taxon>Glomeromycetes</taxon>
        <taxon>Glomerales</taxon>
        <taxon>Glomeraceae</taxon>
        <taxon>Funneliformis</taxon>
    </lineage>
</organism>
<keyword evidence="1" id="KW-0732">Signal</keyword>
<protein>
    <submittedName>
        <fullName evidence="2">10009_t:CDS:1</fullName>
    </submittedName>
</protein>
<proteinExistence type="predicted"/>
<evidence type="ECO:0000313" key="3">
    <source>
        <dbReference type="Proteomes" id="UP000789375"/>
    </source>
</evidence>
<feature type="signal peptide" evidence="1">
    <location>
        <begin position="1"/>
        <end position="21"/>
    </location>
</feature>
<evidence type="ECO:0000313" key="2">
    <source>
        <dbReference type="EMBL" id="CAG8469084.1"/>
    </source>
</evidence>
<dbReference type="AlphaFoldDB" id="A0A9N8VYS5"/>
<dbReference type="Proteomes" id="UP000789375">
    <property type="component" value="Unassembled WGS sequence"/>
</dbReference>
<feature type="chain" id="PRO_5040392869" evidence="1">
    <location>
        <begin position="22"/>
        <end position="622"/>
    </location>
</feature>
<evidence type="ECO:0000256" key="1">
    <source>
        <dbReference type="SAM" id="SignalP"/>
    </source>
</evidence>
<comment type="caution">
    <text evidence="2">The sequence shown here is derived from an EMBL/GenBank/DDBJ whole genome shotgun (WGS) entry which is preliminary data.</text>
</comment>
<accession>A0A9N8VYS5</accession>
<name>A0A9N8VYS5_FUNMO</name>
<reference evidence="2" key="1">
    <citation type="submission" date="2021-06" db="EMBL/GenBank/DDBJ databases">
        <authorList>
            <person name="Kallberg Y."/>
            <person name="Tangrot J."/>
            <person name="Rosling A."/>
        </authorList>
    </citation>
    <scope>NUCLEOTIDE SEQUENCE</scope>
    <source>
        <strain evidence="2">87-6 pot B 2015</strain>
    </source>
</reference>
<dbReference type="EMBL" id="CAJVPP010000319">
    <property type="protein sequence ID" value="CAG8469084.1"/>
    <property type="molecule type" value="Genomic_DNA"/>
</dbReference>